<evidence type="ECO:0000259" key="7">
    <source>
        <dbReference type="PROSITE" id="PS50850"/>
    </source>
</evidence>
<dbReference type="GO" id="GO:0005886">
    <property type="term" value="C:plasma membrane"/>
    <property type="evidence" value="ECO:0007669"/>
    <property type="project" value="UniProtKB-SubCell"/>
</dbReference>
<evidence type="ECO:0000313" key="9">
    <source>
        <dbReference type="Proteomes" id="UP000198327"/>
    </source>
</evidence>
<dbReference type="Pfam" id="PF07690">
    <property type="entry name" value="MFS_1"/>
    <property type="match status" value="1"/>
</dbReference>
<proteinExistence type="predicted"/>
<feature type="transmembrane region" description="Helical" evidence="6">
    <location>
        <begin position="337"/>
        <end position="358"/>
    </location>
</feature>
<dbReference type="Gene3D" id="1.20.1250.20">
    <property type="entry name" value="MFS general substrate transporter like domains"/>
    <property type="match status" value="2"/>
</dbReference>
<sequence>MSTPARPGFLLLPGLCFVVMTLAVLQTMVIPIVGTIGSQLQVSTTAAGWVLTANLLAAVVATPVIGRLADLYGKRPVLIAVLGLVLVGSLIAALTHSLPLLILGRVLQGVSYALFPIALAVLRDEMPPRKLVGAMAILSGTLGVGGGFGLVLTGLLTADGADYHRVFWLTVAFVAVAMTLGWFGIPARRRTGSGSVDWWGAALLAVALVLLFLSLTQGRTWGWGSAPTIACAVIGALVLAGWWVFENRVDAPLVAPRMLTHGPLLATNVATLFVGIGMFVNFLACSYFVQTPRAVAGYGFSADVLSASIVYLLPGAAVGVVAATVSGGLIRRFGPRPVLIAGGLVGIVGFVLFVFFHAATWQVILASSIINVFVSLAFAAIPNLLMAEVSAADTGVANSVNSIVRTVGTSIASAVLTTMLATYTIAGTSVPREVVYTAAFVVGAIACAIVTLSALAIRVPVRTIAERSTVVVPRRTEPTRLTGNCVDQRVPAQGKRNETAGRSMLAEDC</sequence>
<evidence type="ECO:0000256" key="4">
    <source>
        <dbReference type="ARBA" id="ARBA00022989"/>
    </source>
</evidence>
<dbReference type="GO" id="GO:0022857">
    <property type="term" value="F:transmembrane transporter activity"/>
    <property type="evidence" value="ECO:0007669"/>
    <property type="project" value="InterPro"/>
</dbReference>
<feature type="domain" description="Major facilitator superfamily (MFS) profile" evidence="7">
    <location>
        <begin position="7"/>
        <end position="462"/>
    </location>
</feature>
<evidence type="ECO:0000256" key="6">
    <source>
        <dbReference type="SAM" id="Phobius"/>
    </source>
</evidence>
<feature type="transmembrane region" description="Helical" evidence="6">
    <location>
        <begin position="364"/>
        <end position="385"/>
    </location>
</feature>
<dbReference type="InterPro" id="IPR020846">
    <property type="entry name" value="MFS_dom"/>
</dbReference>
<keyword evidence="9" id="KW-1185">Reference proteome</keyword>
<evidence type="ECO:0000256" key="1">
    <source>
        <dbReference type="ARBA" id="ARBA00004651"/>
    </source>
</evidence>
<evidence type="ECO:0000256" key="3">
    <source>
        <dbReference type="ARBA" id="ARBA00022692"/>
    </source>
</evidence>
<feature type="transmembrane region" description="Helical" evidence="6">
    <location>
        <begin position="197"/>
        <end position="215"/>
    </location>
</feature>
<feature type="transmembrane region" description="Helical" evidence="6">
    <location>
        <begin position="9"/>
        <end position="34"/>
    </location>
</feature>
<evidence type="ECO:0000313" key="8">
    <source>
        <dbReference type="EMBL" id="SNS88237.1"/>
    </source>
</evidence>
<accession>A0A239I3R7</accession>
<keyword evidence="3 6" id="KW-0812">Transmembrane</keyword>
<dbReference type="PANTHER" id="PTHR42718">
    <property type="entry name" value="MAJOR FACILITATOR SUPERFAMILY MULTIDRUG TRANSPORTER MFSC"/>
    <property type="match status" value="1"/>
</dbReference>
<feature type="transmembrane region" description="Helical" evidence="6">
    <location>
        <begin position="102"/>
        <end position="122"/>
    </location>
</feature>
<dbReference type="OrthoDB" id="4484751at2"/>
<feature type="transmembrane region" description="Helical" evidence="6">
    <location>
        <begin position="309"/>
        <end position="330"/>
    </location>
</feature>
<dbReference type="InterPro" id="IPR011701">
    <property type="entry name" value="MFS"/>
</dbReference>
<feature type="transmembrane region" description="Helical" evidence="6">
    <location>
        <begin position="166"/>
        <end position="185"/>
    </location>
</feature>
<dbReference type="RefSeq" id="WP_089246515.1">
    <property type="nucleotide sequence ID" value="NZ_FZOW01000006.1"/>
</dbReference>
<dbReference type="EMBL" id="FZOW01000006">
    <property type="protein sequence ID" value="SNS88237.1"/>
    <property type="molecule type" value="Genomic_DNA"/>
</dbReference>
<dbReference type="PANTHER" id="PTHR42718:SF9">
    <property type="entry name" value="MAJOR FACILITATOR SUPERFAMILY MULTIDRUG TRANSPORTER MFSC"/>
    <property type="match status" value="1"/>
</dbReference>
<dbReference type="InterPro" id="IPR036259">
    <property type="entry name" value="MFS_trans_sf"/>
</dbReference>
<dbReference type="SUPFAM" id="SSF103473">
    <property type="entry name" value="MFS general substrate transporter"/>
    <property type="match status" value="1"/>
</dbReference>
<dbReference type="AlphaFoldDB" id="A0A239I3R7"/>
<keyword evidence="5 6" id="KW-0472">Membrane</keyword>
<name>A0A239I3R7_9NOCA</name>
<dbReference type="Proteomes" id="UP000198327">
    <property type="component" value="Unassembled WGS sequence"/>
</dbReference>
<dbReference type="PROSITE" id="PS50850">
    <property type="entry name" value="MFS"/>
    <property type="match status" value="1"/>
</dbReference>
<gene>
    <name evidence="8" type="ORF">SAMN05421642_106200</name>
</gene>
<feature type="transmembrane region" description="Helical" evidence="6">
    <location>
        <begin position="406"/>
        <end position="426"/>
    </location>
</feature>
<organism evidence="8 9">
    <name type="scientific">Rhodococcoides kyotonense</name>
    <dbReference type="NCBI Taxonomy" id="398843"/>
    <lineage>
        <taxon>Bacteria</taxon>
        <taxon>Bacillati</taxon>
        <taxon>Actinomycetota</taxon>
        <taxon>Actinomycetes</taxon>
        <taxon>Mycobacteriales</taxon>
        <taxon>Nocardiaceae</taxon>
        <taxon>Rhodococcoides</taxon>
    </lineage>
</organism>
<protein>
    <submittedName>
        <fullName evidence="8">Major Facilitator Superfamily protein</fullName>
    </submittedName>
</protein>
<evidence type="ECO:0000256" key="2">
    <source>
        <dbReference type="ARBA" id="ARBA00022448"/>
    </source>
</evidence>
<feature type="transmembrane region" description="Helical" evidence="6">
    <location>
        <begin position="134"/>
        <end position="154"/>
    </location>
</feature>
<keyword evidence="2" id="KW-0813">Transport</keyword>
<dbReference type="STRING" id="398843.A3K89_06930"/>
<feature type="transmembrane region" description="Helical" evidence="6">
    <location>
        <begin position="221"/>
        <end position="245"/>
    </location>
</feature>
<feature type="transmembrane region" description="Helical" evidence="6">
    <location>
        <begin position="265"/>
        <end position="289"/>
    </location>
</feature>
<keyword evidence="4 6" id="KW-1133">Transmembrane helix</keyword>
<feature type="transmembrane region" description="Helical" evidence="6">
    <location>
        <begin position="438"/>
        <end position="457"/>
    </location>
</feature>
<feature type="transmembrane region" description="Helical" evidence="6">
    <location>
        <begin position="46"/>
        <end position="65"/>
    </location>
</feature>
<comment type="subcellular location">
    <subcellularLocation>
        <location evidence="1">Cell membrane</location>
        <topology evidence="1">Multi-pass membrane protein</topology>
    </subcellularLocation>
</comment>
<reference evidence="9" key="1">
    <citation type="submission" date="2017-06" db="EMBL/GenBank/DDBJ databases">
        <authorList>
            <person name="Varghese N."/>
            <person name="Submissions S."/>
        </authorList>
    </citation>
    <scope>NUCLEOTIDE SEQUENCE [LARGE SCALE GENOMIC DNA]</scope>
    <source>
        <strain evidence="9">JCM 23211</strain>
    </source>
</reference>
<feature type="transmembrane region" description="Helical" evidence="6">
    <location>
        <begin position="77"/>
        <end position="96"/>
    </location>
</feature>
<evidence type="ECO:0000256" key="5">
    <source>
        <dbReference type="ARBA" id="ARBA00023136"/>
    </source>
</evidence>